<dbReference type="RefSeq" id="WP_046559279.1">
    <property type="nucleotide sequence ID" value="NZ_LAHO01000038.1"/>
</dbReference>
<dbReference type="OrthoDB" id="7059028at2"/>
<comment type="caution">
    <text evidence="1">The sequence shown here is derived from an EMBL/GenBank/DDBJ whole genome shotgun (WGS) entry which is preliminary data.</text>
</comment>
<evidence type="ECO:0000313" key="2">
    <source>
        <dbReference type="Proteomes" id="UP000034228"/>
    </source>
</evidence>
<protein>
    <submittedName>
        <fullName evidence="1">Uncharacterized protein</fullName>
    </submittedName>
</protein>
<sequence>MKNLGRAKTKLMNVRQRLMQNHCSAVMERVEVAMFMDLFAEGGISNGQINMIIRNKVVAITARTHLLDDIRLLMLGDTLPKIANAISDPTGFAAEGGGKILENAGRSTQKLGRISQHYSTYLSLKTMTDVAGVIDQFMMESVSFDLWRNALEAKMVARLKKVGSL</sequence>
<keyword evidence="2" id="KW-1185">Reference proteome</keyword>
<dbReference type="EMBL" id="LAHO01000038">
    <property type="protein sequence ID" value="KKO43777.1"/>
    <property type="molecule type" value="Genomic_DNA"/>
</dbReference>
<dbReference type="AlphaFoldDB" id="A0A0M2UYY6"/>
<accession>A0A0M2UYY6</accession>
<evidence type="ECO:0000313" key="1">
    <source>
        <dbReference type="EMBL" id="KKO43777.1"/>
    </source>
</evidence>
<dbReference type="PATRIC" id="fig|336831.14.peg.2625"/>
<gene>
    <name evidence="1" type="ORF">WG68_18930</name>
</gene>
<organism evidence="1 2">
    <name type="scientific">Arsukibacterium ikkense</name>
    <dbReference type="NCBI Taxonomy" id="336831"/>
    <lineage>
        <taxon>Bacteria</taxon>
        <taxon>Pseudomonadati</taxon>
        <taxon>Pseudomonadota</taxon>
        <taxon>Gammaproteobacteria</taxon>
        <taxon>Chromatiales</taxon>
        <taxon>Chromatiaceae</taxon>
        <taxon>Arsukibacterium</taxon>
    </lineage>
</organism>
<dbReference type="Proteomes" id="UP000034228">
    <property type="component" value="Unassembled WGS sequence"/>
</dbReference>
<name>A0A0M2UYY6_9GAMM</name>
<reference evidence="1 2" key="1">
    <citation type="submission" date="2015-03" db="EMBL/GenBank/DDBJ databases">
        <title>Draft genome sequences of two protease-producing strains of Arsukibacterium isolated from two cold and alkaline environments.</title>
        <authorList>
            <person name="Lylloff J.E."/>
            <person name="Skov L.B."/>
            <person name="Jepsen M."/>
            <person name="Hallin P.F."/>
            <person name="Sorensen S.J."/>
            <person name="Stougaard P."/>
            <person name="Glaring M.A."/>
        </authorList>
    </citation>
    <scope>NUCLEOTIDE SEQUENCE [LARGE SCALE GENOMIC DNA]</scope>
    <source>
        <strain evidence="1 2">GCM72</strain>
    </source>
</reference>
<proteinExistence type="predicted"/>